<evidence type="ECO:0000313" key="8">
    <source>
        <dbReference type="Proteomes" id="UP000000591"/>
    </source>
</evidence>
<reference evidence="8" key="2">
    <citation type="journal article" date="2013" name="G3 (Bethesda)">
        <title>Genomes of Ashbya fungi isolated from insects reveal four mating-type loci, numerous translocations, lack of transposons, and distinct gene duplications.</title>
        <authorList>
            <person name="Dietrich F.S."/>
            <person name="Voegeli S."/>
            <person name="Kuo S."/>
            <person name="Philippsen P."/>
        </authorList>
    </citation>
    <scope>GENOME REANNOTATION</scope>
    <source>
        <strain evidence="8">ATCC 10895 / CBS 109.51 / FGSC 9923 / NRRL Y-1056</strain>
    </source>
</reference>
<evidence type="ECO:0000259" key="6">
    <source>
        <dbReference type="PROSITE" id="PS50071"/>
    </source>
</evidence>
<dbReference type="PROSITE" id="PS50071">
    <property type="entry name" value="HOMEOBOX_2"/>
    <property type="match status" value="1"/>
</dbReference>
<dbReference type="OMA" id="HHILNIV"/>
<evidence type="ECO:0000256" key="1">
    <source>
        <dbReference type="ARBA" id="ARBA00023125"/>
    </source>
</evidence>
<dbReference type="PANTHER" id="PTHR11850">
    <property type="entry name" value="HOMEOBOX PROTEIN TRANSCRIPTION FACTORS"/>
    <property type="match status" value="1"/>
</dbReference>
<dbReference type="GO" id="GO:0003677">
    <property type="term" value="F:DNA binding"/>
    <property type="evidence" value="ECO:0007669"/>
    <property type="project" value="UniProtKB-UniRule"/>
</dbReference>
<dbReference type="SUPFAM" id="SSF46689">
    <property type="entry name" value="Homeodomain-like"/>
    <property type="match status" value="1"/>
</dbReference>
<reference evidence="7 8" key="1">
    <citation type="journal article" date="2004" name="Science">
        <title>The Ashbya gossypii genome as a tool for mapping the ancient Saccharomyces cerevisiae genome.</title>
        <authorList>
            <person name="Dietrich F.S."/>
            <person name="Voegeli S."/>
            <person name="Brachat S."/>
            <person name="Lerch A."/>
            <person name="Gates K."/>
            <person name="Steiner S."/>
            <person name="Mohr C."/>
            <person name="Pohlmann R."/>
            <person name="Luedi P."/>
            <person name="Choi S."/>
            <person name="Wing R.A."/>
            <person name="Flavier A."/>
            <person name="Gaffney T.D."/>
            <person name="Philippsen P."/>
        </authorList>
    </citation>
    <scope>NUCLEOTIDE SEQUENCE [LARGE SCALE GENOMIC DNA]</scope>
    <source>
        <strain evidence="8">ATCC 10895 / CBS 109.51 / FGSC 9923 / NRRL Y-1056</strain>
    </source>
</reference>
<dbReference type="InterPro" id="IPR009057">
    <property type="entry name" value="Homeodomain-like_sf"/>
</dbReference>
<gene>
    <name evidence="7" type="ORF">AGOS_AFL049C</name>
</gene>
<dbReference type="SMART" id="SM00389">
    <property type="entry name" value="HOX"/>
    <property type="match status" value="1"/>
</dbReference>
<protein>
    <submittedName>
        <fullName evidence="7">AFL049Cp</fullName>
    </submittedName>
</protein>
<dbReference type="Pfam" id="PF05920">
    <property type="entry name" value="Homeobox_KN"/>
    <property type="match status" value="1"/>
</dbReference>
<dbReference type="KEGG" id="ago:AGOS_AFL049C"/>
<accession>Q754W6</accession>
<feature type="region of interest" description="Disordered" evidence="5">
    <location>
        <begin position="101"/>
        <end position="140"/>
    </location>
</feature>
<dbReference type="FunCoup" id="Q754W6">
    <property type="interactions" value="847"/>
</dbReference>
<dbReference type="OrthoDB" id="10056939at2759"/>
<evidence type="ECO:0000256" key="2">
    <source>
        <dbReference type="ARBA" id="ARBA00023155"/>
    </source>
</evidence>
<keyword evidence="3 4" id="KW-0539">Nucleus</keyword>
<evidence type="ECO:0000256" key="3">
    <source>
        <dbReference type="ARBA" id="ARBA00023242"/>
    </source>
</evidence>
<keyword evidence="1 4" id="KW-0238">DNA-binding</keyword>
<dbReference type="Proteomes" id="UP000000591">
    <property type="component" value="Chromosome VI"/>
</dbReference>
<dbReference type="GO" id="GO:0005634">
    <property type="term" value="C:nucleus"/>
    <property type="evidence" value="ECO:0007669"/>
    <property type="project" value="UniProtKB-SubCell"/>
</dbReference>
<dbReference type="EMBL" id="AE016819">
    <property type="protein sequence ID" value="AAS53323.1"/>
    <property type="molecule type" value="Genomic_DNA"/>
</dbReference>
<feature type="region of interest" description="Disordered" evidence="5">
    <location>
        <begin position="203"/>
        <end position="227"/>
    </location>
</feature>
<name>Q754W6_EREGS</name>
<proteinExistence type="predicted"/>
<dbReference type="InterPro" id="IPR008422">
    <property type="entry name" value="KN_HD"/>
</dbReference>
<evidence type="ECO:0000313" key="7">
    <source>
        <dbReference type="EMBL" id="AAS53323.1"/>
    </source>
</evidence>
<keyword evidence="8" id="KW-1185">Reference proteome</keyword>
<feature type="DNA-binding region" description="Homeobox" evidence="4">
    <location>
        <begin position="131"/>
        <end position="193"/>
    </location>
</feature>
<dbReference type="GeneID" id="4621731"/>
<dbReference type="InterPro" id="IPR001356">
    <property type="entry name" value="HD"/>
</dbReference>
<dbReference type="InterPro" id="IPR050224">
    <property type="entry name" value="TALE_homeobox"/>
</dbReference>
<dbReference type="InParanoid" id="Q754W6"/>
<dbReference type="Gene3D" id="1.10.10.60">
    <property type="entry name" value="Homeodomain-like"/>
    <property type="match status" value="1"/>
</dbReference>
<organism evidence="7 8">
    <name type="scientific">Eremothecium gossypii (strain ATCC 10895 / CBS 109.51 / FGSC 9923 / NRRL Y-1056)</name>
    <name type="common">Yeast</name>
    <name type="synonym">Ashbya gossypii</name>
    <dbReference type="NCBI Taxonomy" id="284811"/>
    <lineage>
        <taxon>Eukaryota</taxon>
        <taxon>Fungi</taxon>
        <taxon>Dikarya</taxon>
        <taxon>Ascomycota</taxon>
        <taxon>Saccharomycotina</taxon>
        <taxon>Saccharomycetes</taxon>
        <taxon>Saccharomycetales</taxon>
        <taxon>Saccharomycetaceae</taxon>
        <taxon>Eremothecium</taxon>
    </lineage>
</organism>
<dbReference type="HOGENOM" id="CLU_068284_0_0_1"/>
<dbReference type="STRING" id="284811.Q754W6"/>
<dbReference type="eggNOG" id="KOG0773">
    <property type="taxonomic scope" value="Eukaryota"/>
</dbReference>
<feature type="compositionally biased region" description="Polar residues" evidence="5">
    <location>
        <begin position="203"/>
        <end position="218"/>
    </location>
</feature>
<keyword evidence="2 4" id="KW-0371">Homeobox</keyword>
<dbReference type="GO" id="GO:0006355">
    <property type="term" value="P:regulation of DNA-templated transcription"/>
    <property type="evidence" value="ECO:0007669"/>
    <property type="project" value="InterPro"/>
</dbReference>
<evidence type="ECO:0000256" key="5">
    <source>
        <dbReference type="SAM" id="MobiDB-lite"/>
    </source>
</evidence>
<comment type="subcellular location">
    <subcellularLocation>
        <location evidence="4">Nucleus</location>
    </subcellularLocation>
</comment>
<feature type="domain" description="Homeobox" evidence="6">
    <location>
        <begin position="129"/>
        <end position="192"/>
    </location>
</feature>
<dbReference type="RefSeq" id="NP_985499.1">
    <property type="nucleotide sequence ID" value="NM_210853.1"/>
</dbReference>
<dbReference type="AlphaFoldDB" id="Q754W6"/>
<dbReference type="CDD" id="cd00086">
    <property type="entry name" value="homeodomain"/>
    <property type="match status" value="1"/>
</dbReference>
<sequence>MPGNPIKLPSIHHILNIVDVVDTEQYPYGEQPVGYAHGHSPRAVAPGLNEFGAAPPAEAPVFFGRMRSPSLPQIRPWPQPPPRHHSISHFLSPVEGAPAAPATEPFTVYGRDDQQEPAPDGTKGKLKETKKQHRRSNLPKETVDILNEWLRNHYDNPYPSPQEKKELLKQTGLNPVQLSNWFINVRRRKIFQNYYKLSKSYSGNITAQSPSEPSSDQGEISRSDSELDKRFSIMPLTRRKKLIDRLEDLKNLSGTNA</sequence>
<evidence type="ECO:0000256" key="4">
    <source>
        <dbReference type="PROSITE-ProRule" id="PRU00108"/>
    </source>
</evidence>